<dbReference type="EMBL" id="BRPK01000001">
    <property type="protein sequence ID" value="GLB34252.1"/>
    <property type="molecule type" value="Genomic_DNA"/>
</dbReference>
<accession>A0A9P3PE60</accession>
<protein>
    <submittedName>
        <fullName evidence="2">Uncharacterized protein</fullName>
    </submittedName>
</protein>
<organism evidence="2 3">
    <name type="scientific">Lyophyllum shimeji</name>
    <name type="common">Hon-shimeji</name>
    <name type="synonym">Tricholoma shimeji</name>
    <dbReference type="NCBI Taxonomy" id="47721"/>
    <lineage>
        <taxon>Eukaryota</taxon>
        <taxon>Fungi</taxon>
        <taxon>Dikarya</taxon>
        <taxon>Basidiomycota</taxon>
        <taxon>Agaricomycotina</taxon>
        <taxon>Agaricomycetes</taxon>
        <taxon>Agaricomycetidae</taxon>
        <taxon>Agaricales</taxon>
        <taxon>Tricholomatineae</taxon>
        <taxon>Lyophyllaceae</taxon>
        <taxon>Lyophyllum</taxon>
    </lineage>
</organism>
<keyword evidence="3" id="KW-1185">Reference proteome</keyword>
<name>A0A9P3PE60_LYOSH</name>
<gene>
    <name evidence="2" type="ORF">LshimejAT787_0111360</name>
</gene>
<proteinExistence type="predicted"/>
<feature type="transmembrane region" description="Helical" evidence="1">
    <location>
        <begin position="33"/>
        <end position="52"/>
    </location>
</feature>
<evidence type="ECO:0000256" key="1">
    <source>
        <dbReference type="SAM" id="Phobius"/>
    </source>
</evidence>
<evidence type="ECO:0000313" key="3">
    <source>
        <dbReference type="Proteomes" id="UP001063166"/>
    </source>
</evidence>
<keyword evidence="1" id="KW-0472">Membrane</keyword>
<dbReference type="AlphaFoldDB" id="A0A9P3PE60"/>
<reference evidence="2" key="1">
    <citation type="submission" date="2022-07" db="EMBL/GenBank/DDBJ databases">
        <title>The genome of Lyophyllum shimeji provides insight into the initial evolution of ectomycorrhizal fungal genome.</title>
        <authorList>
            <person name="Kobayashi Y."/>
            <person name="Shibata T."/>
            <person name="Hirakawa H."/>
            <person name="Shigenobu S."/>
            <person name="Nishiyama T."/>
            <person name="Yamada A."/>
            <person name="Hasebe M."/>
            <person name="Kawaguchi M."/>
        </authorList>
    </citation>
    <scope>NUCLEOTIDE SEQUENCE</scope>
    <source>
        <strain evidence="2">AT787</strain>
    </source>
</reference>
<dbReference type="Proteomes" id="UP001063166">
    <property type="component" value="Unassembled WGS sequence"/>
</dbReference>
<sequence length="120" mass="13304">MELLMYDSLLSPMLSNGTGHLLCMYTPPVTTDVPTLLSITLLTFSGFPLTSFKRASKRTGRRFVSPASIRMKNSHPPVSGVTEPPGYLDICDTPRCAAWPILDVSLSDYWRSRSQRTPPS</sequence>
<evidence type="ECO:0000313" key="2">
    <source>
        <dbReference type="EMBL" id="GLB34252.1"/>
    </source>
</evidence>
<keyword evidence="1" id="KW-0812">Transmembrane</keyword>
<comment type="caution">
    <text evidence="2">The sequence shown here is derived from an EMBL/GenBank/DDBJ whole genome shotgun (WGS) entry which is preliminary data.</text>
</comment>
<keyword evidence="1" id="KW-1133">Transmembrane helix</keyword>